<keyword evidence="14" id="KW-0464">Manganese</keyword>
<dbReference type="Pfam" id="PF02142">
    <property type="entry name" value="MGS"/>
    <property type="match status" value="1"/>
</dbReference>
<dbReference type="Pfam" id="PF02787">
    <property type="entry name" value="CPSase_L_D3"/>
    <property type="match status" value="1"/>
</dbReference>
<keyword evidence="8" id="KW-0479">Metal-binding</keyword>
<evidence type="ECO:0000256" key="2">
    <source>
        <dbReference type="ARBA" id="ARBA00005077"/>
    </source>
</evidence>
<evidence type="ECO:0000256" key="6">
    <source>
        <dbReference type="ARBA" id="ARBA00022598"/>
    </source>
</evidence>
<comment type="caution">
    <text evidence="23">The sequence shown here is derived from an EMBL/GenBank/DDBJ whole genome shotgun (WGS) entry which is preliminary data.</text>
</comment>
<evidence type="ECO:0000256" key="13">
    <source>
        <dbReference type="ARBA" id="ARBA00022975"/>
    </source>
</evidence>
<evidence type="ECO:0000256" key="4">
    <source>
        <dbReference type="ARBA" id="ARBA00012738"/>
    </source>
</evidence>
<evidence type="ECO:0000259" key="22">
    <source>
        <dbReference type="PROSITE" id="PS51855"/>
    </source>
</evidence>
<evidence type="ECO:0000256" key="15">
    <source>
        <dbReference type="ARBA" id="ARBA00044063"/>
    </source>
</evidence>
<dbReference type="PROSITE" id="PS00866">
    <property type="entry name" value="CPSASE_1"/>
    <property type="match status" value="1"/>
</dbReference>
<evidence type="ECO:0000313" key="23">
    <source>
        <dbReference type="EMBL" id="KKQ25254.1"/>
    </source>
</evidence>
<evidence type="ECO:0000256" key="20">
    <source>
        <dbReference type="PROSITE-ProRule" id="PRU00409"/>
    </source>
</evidence>
<dbReference type="SUPFAM" id="SSF56059">
    <property type="entry name" value="Glutathione synthetase ATP-binding domain-like"/>
    <property type="match status" value="2"/>
</dbReference>
<evidence type="ECO:0000313" key="24">
    <source>
        <dbReference type="Proteomes" id="UP000034917"/>
    </source>
</evidence>
<evidence type="ECO:0000256" key="14">
    <source>
        <dbReference type="ARBA" id="ARBA00023211"/>
    </source>
</evidence>
<dbReference type="FunFam" id="3.40.50.20:FF:000001">
    <property type="entry name" value="Carbamoyl-phosphate synthase large chain"/>
    <property type="match status" value="1"/>
</dbReference>
<keyword evidence="7" id="KW-0028">Amino-acid biosynthesis</keyword>
<dbReference type="GO" id="GO:0005524">
    <property type="term" value="F:ATP binding"/>
    <property type="evidence" value="ECO:0007669"/>
    <property type="project" value="UniProtKB-UniRule"/>
</dbReference>
<dbReference type="Gene3D" id="3.30.1490.20">
    <property type="entry name" value="ATP-grasp fold, A domain"/>
    <property type="match status" value="1"/>
</dbReference>
<dbReference type="EC" id="6.3.4.16" evidence="15"/>
<dbReference type="SUPFAM" id="SSF52440">
    <property type="entry name" value="PreATP-grasp domain"/>
    <property type="match status" value="2"/>
</dbReference>
<feature type="domain" description="ATP-grasp" evidence="21">
    <location>
        <begin position="127"/>
        <end position="349"/>
    </location>
</feature>
<dbReference type="InterPro" id="IPR058047">
    <property type="entry name" value="CPSase_preATP-grasp"/>
</dbReference>
<dbReference type="InterPro" id="IPR005483">
    <property type="entry name" value="CPSase_dom"/>
</dbReference>
<dbReference type="InterPro" id="IPR005479">
    <property type="entry name" value="CPAse_ATP-bd"/>
</dbReference>
<keyword evidence="6" id="KW-0436">Ligase</keyword>
<name>A0A0G0IM21_9BACT</name>
<dbReference type="Gene3D" id="3.40.50.1380">
    <property type="entry name" value="Methylglyoxal synthase-like domain"/>
    <property type="match status" value="1"/>
</dbReference>
<dbReference type="InterPro" id="IPR011607">
    <property type="entry name" value="MGS-like_dom"/>
</dbReference>
<dbReference type="PROSITE" id="PS50975">
    <property type="entry name" value="ATP_GRASP"/>
    <property type="match status" value="2"/>
</dbReference>
<dbReference type="GO" id="GO:0046872">
    <property type="term" value="F:metal ion binding"/>
    <property type="evidence" value="ECO:0007669"/>
    <property type="project" value="UniProtKB-KW"/>
</dbReference>
<dbReference type="PANTHER" id="PTHR11405:SF53">
    <property type="entry name" value="CARBAMOYL-PHOSPHATE SYNTHASE [AMMONIA], MITOCHONDRIAL"/>
    <property type="match status" value="1"/>
</dbReference>
<organism evidence="23 24">
    <name type="scientific">Candidatus Roizmanbacteria bacterium GW2011_GWC2_37_13</name>
    <dbReference type="NCBI Taxonomy" id="1618486"/>
    <lineage>
        <taxon>Bacteria</taxon>
        <taxon>Candidatus Roizmaniibacteriota</taxon>
    </lineage>
</organism>
<dbReference type="InterPro" id="IPR036897">
    <property type="entry name" value="CarbamoylP_synth_lsu_oligo_sf"/>
</dbReference>
<comment type="catalytic activity">
    <reaction evidence="17">
        <text>hydrogencarbonate + L-glutamine + 2 ATP + H2O = carbamoyl phosphate + L-glutamate + 2 ADP + phosphate + 2 H(+)</text>
        <dbReference type="Rhea" id="RHEA:18633"/>
        <dbReference type="ChEBI" id="CHEBI:15377"/>
        <dbReference type="ChEBI" id="CHEBI:15378"/>
        <dbReference type="ChEBI" id="CHEBI:17544"/>
        <dbReference type="ChEBI" id="CHEBI:29985"/>
        <dbReference type="ChEBI" id="CHEBI:30616"/>
        <dbReference type="ChEBI" id="CHEBI:43474"/>
        <dbReference type="ChEBI" id="CHEBI:58228"/>
        <dbReference type="ChEBI" id="CHEBI:58359"/>
        <dbReference type="ChEBI" id="CHEBI:456216"/>
        <dbReference type="EC" id="6.3.5.5"/>
    </reaction>
</comment>
<dbReference type="GO" id="GO:0004088">
    <property type="term" value="F:carbamoyl-phosphate synthase (glutamine-hydrolyzing) activity"/>
    <property type="evidence" value="ECO:0007669"/>
    <property type="project" value="UniProtKB-EC"/>
</dbReference>
<dbReference type="SMART" id="SM00851">
    <property type="entry name" value="MGS"/>
    <property type="match status" value="1"/>
</dbReference>
<dbReference type="NCBIfam" id="NF003671">
    <property type="entry name" value="PRK05294.1"/>
    <property type="match status" value="1"/>
</dbReference>
<dbReference type="InterPro" id="IPR011761">
    <property type="entry name" value="ATP-grasp"/>
</dbReference>
<comment type="pathway">
    <text evidence="2">Amino-acid biosynthesis; L-arginine biosynthesis; carbamoyl phosphate from bicarbonate: step 1/1.</text>
</comment>
<dbReference type="InterPro" id="IPR016185">
    <property type="entry name" value="PreATP-grasp_dom_sf"/>
</dbReference>
<dbReference type="InterPro" id="IPR013815">
    <property type="entry name" value="ATP_grasp_subdomain_1"/>
</dbReference>
<evidence type="ECO:0000259" key="21">
    <source>
        <dbReference type="PROSITE" id="PS50975"/>
    </source>
</evidence>
<keyword evidence="13" id="KW-0665">Pyrimidine biosynthesis</keyword>
<evidence type="ECO:0000256" key="5">
    <source>
        <dbReference type="ARBA" id="ARBA00022571"/>
    </source>
</evidence>
<evidence type="ECO:0000256" key="17">
    <source>
        <dbReference type="ARBA" id="ARBA00048816"/>
    </source>
</evidence>
<dbReference type="FunFam" id="3.30.1490.20:FF:000001">
    <property type="entry name" value="Carbamoyl-phosphate synthase large chain"/>
    <property type="match status" value="1"/>
</dbReference>
<dbReference type="PANTHER" id="PTHR11405">
    <property type="entry name" value="CARBAMOYLTRANSFERASE FAMILY MEMBER"/>
    <property type="match status" value="1"/>
</dbReference>
<accession>A0A0G0IM21</accession>
<comment type="function">
    <text evidence="18">Small subunit of the glutamine-dependent carbamoyl phosphate synthetase (CPSase). CPSase catalyzes the formation of carbamoyl phosphate from the ammonia moiety of glutamine, carbonate, and phosphate donated by ATP, constituting the first step of the biosynthetic pathway leading to pyrimidine nucleotides. The large subunit (synthetase) binds the substrates ammonia (free or transferred from glutamine from the small subunit), hydrogencarbonate and ATP and carries out an ATP-coupled ligase reaction, activating hydrogencarbonate by forming carboxy phosphate which reacts with ammonia to form carbamoyl phosphate.</text>
</comment>
<evidence type="ECO:0000256" key="16">
    <source>
        <dbReference type="ARBA" id="ARBA00047359"/>
    </source>
</evidence>
<dbReference type="Gene3D" id="1.10.1030.10">
    <property type="entry name" value="Carbamoyl-phosphate synthetase, large subunit oligomerisation domain"/>
    <property type="match status" value="1"/>
</dbReference>
<dbReference type="FunFam" id="1.10.1030.10:FF:000002">
    <property type="entry name" value="Carbamoyl-phosphate synthase large chain"/>
    <property type="match status" value="1"/>
</dbReference>
<keyword evidence="5" id="KW-0055">Arginine biosynthesis</keyword>
<dbReference type="PRINTS" id="PR00098">
    <property type="entry name" value="CPSASE"/>
</dbReference>
<reference evidence="23 24" key="1">
    <citation type="journal article" date="2015" name="Nature">
        <title>rRNA introns, odd ribosomes, and small enigmatic genomes across a large radiation of phyla.</title>
        <authorList>
            <person name="Brown C.T."/>
            <person name="Hug L.A."/>
            <person name="Thomas B.C."/>
            <person name="Sharon I."/>
            <person name="Castelle C.J."/>
            <person name="Singh A."/>
            <person name="Wilkins M.J."/>
            <person name="Williams K.H."/>
            <person name="Banfield J.F."/>
        </authorList>
    </citation>
    <scope>NUCLEOTIDE SEQUENCE [LARGE SCALE GENOMIC DNA]</scope>
</reference>
<evidence type="ECO:0000256" key="7">
    <source>
        <dbReference type="ARBA" id="ARBA00022605"/>
    </source>
</evidence>
<evidence type="ECO:0000256" key="12">
    <source>
        <dbReference type="ARBA" id="ARBA00022842"/>
    </source>
</evidence>
<dbReference type="SUPFAM" id="SSF52335">
    <property type="entry name" value="Methylglyoxal synthase-like"/>
    <property type="match status" value="1"/>
</dbReference>
<dbReference type="EC" id="6.3.5.5" evidence="4"/>
<dbReference type="InterPro" id="IPR036914">
    <property type="entry name" value="MGS-like_dom_sf"/>
</dbReference>
<evidence type="ECO:0000256" key="19">
    <source>
        <dbReference type="ARBA" id="ARBA00069524"/>
    </source>
</evidence>
<proteinExistence type="inferred from homology"/>
<comment type="cofactor">
    <cofactor evidence="1">
        <name>Mn(2+)</name>
        <dbReference type="ChEBI" id="CHEBI:29035"/>
    </cofactor>
</comment>
<dbReference type="PATRIC" id="fig|1618486.3.peg.780"/>
<keyword evidence="10 20" id="KW-0547">Nucleotide-binding</keyword>
<dbReference type="Gene3D" id="3.30.470.20">
    <property type="entry name" value="ATP-grasp fold, B domain"/>
    <property type="match status" value="2"/>
</dbReference>
<dbReference type="FunFam" id="3.30.470.20:FF:000026">
    <property type="entry name" value="Carbamoyl-phosphate synthase large chain"/>
    <property type="match status" value="1"/>
</dbReference>
<dbReference type="Pfam" id="PF02786">
    <property type="entry name" value="CPSase_L_D2"/>
    <property type="match status" value="3"/>
</dbReference>
<dbReference type="SUPFAM" id="SSF48108">
    <property type="entry name" value="Carbamoyl phosphate synthetase, large subunit connection domain"/>
    <property type="match status" value="1"/>
</dbReference>
<dbReference type="EMBL" id="LBSV01000010">
    <property type="protein sequence ID" value="KKQ25254.1"/>
    <property type="molecule type" value="Genomic_DNA"/>
</dbReference>
<evidence type="ECO:0000256" key="8">
    <source>
        <dbReference type="ARBA" id="ARBA00022723"/>
    </source>
</evidence>
<dbReference type="GO" id="GO:0004087">
    <property type="term" value="F:carbamoyl-phosphate synthase (ammonia) activity"/>
    <property type="evidence" value="ECO:0007669"/>
    <property type="project" value="UniProtKB-EC"/>
</dbReference>
<comment type="similarity">
    <text evidence="3">Belongs to the CarB family.</text>
</comment>
<feature type="domain" description="ATP-grasp" evidence="21">
    <location>
        <begin position="698"/>
        <end position="889"/>
    </location>
</feature>
<evidence type="ECO:0000256" key="1">
    <source>
        <dbReference type="ARBA" id="ARBA00001936"/>
    </source>
</evidence>
<dbReference type="AlphaFoldDB" id="A0A0G0IM21"/>
<dbReference type="Proteomes" id="UP000034917">
    <property type="component" value="Unassembled WGS sequence"/>
</dbReference>
<evidence type="ECO:0000256" key="9">
    <source>
        <dbReference type="ARBA" id="ARBA00022737"/>
    </source>
</evidence>
<dbReference type="Gene3D" id="3.40.50.20">
    <property type="match status" value="2"/>
</dbReference>
<evidence type="ECO:0000256" key="11">
    <source>
        <dbReference type="ARBA" id="ARBA00022840"/>
    </source>
</evidence>
<dbReference type="GO" id="GO:0005737">
    <property type="term" value="C:cytoplasm"/>
    <property type="evidence" value="ECO:0007669"/>
    <property type="project" value="TreeGrafter"/>
</dbReference>
<dbReference type="PROSITE" id="PS00867">
    <property type="entry name" value="CPSASE_2"/>
    <property type="match status" value="2"/>
</dbReference>
<sequence>MKKILLLGSGALKISQAGEFDYSGSQAIKAFKEEGIKTILINPNIATIQTSKELADKIYFLPVTSEFVERVIEKEKPDGIALSFGGQTALNCGIELYKKGVLKKNNVKVLGTPISSIILTEDRQKFSDHLHKIKVSTPRSQAVKSVAEGLKIAQEIGFPVMIRAGFSLGGQKSGVVKDKKEFEKVAEAALSFSPQILVEQYLHHYKEIEYEVVRDRYDNCVTICNMENFDPLGIHTGESIVVAPSQTLTNFEYHFLRKKSIEIVRSLGIVGECNVQFALNPSFAKATEGRPNPEATGVERKGEKIQNSRQAPSLEYYVIEVNARLSRSSALASKATGYPLAYVAAKLILGKPLTSIINEVTKVTQAAFEPALDYIVVKIPRWDMEKFRGAEETIGSSMKSVGEVMAVGRTFEETIQKAVRMLDIGVHGVIENKFIDKKDIWRHIKIPTPRRLFAVCQGIKKGFSIDKIYQETGIDRWFLYRLKNIVDAERELLSVGTIHELSLHKDKLLNLKKLGFSDRRIGEALGKTELEIRKLRDKWKLRPSVFSIDTLAGEFPAKTNYLYTTYWGNHHDVNPLKKDGLIVLGSGPYRIGSSVEFDWSCVNVAKSLKKYKKKSIIINCNPETVSTDYDMSDRLYFEELTFERVTDIYEFEKSSSIILSVGGQTPNNLSSRLDQYGVKILGTKASDIDYAENRNKFSDLLDRLKILQPVWRNFSDMKSALKFAEKVSYPVLIRPSYVLSGLAMNLCYDERELRSFMKRAIEINRRHPVTISKFITNAREVELDGVAQNGKLKVYAIANHIEHAGVHSGDATIVYPAERVRYFSGVAIVETAEKLAEALNINGPFNIQFMVKDNKVYVIELNIRASRTFPFISKATGVNFAEVTVDVFFNKAKDYKIEYPNYVVVKAPQFSFARLEGADPVLRVEMASTGEVACFGETAEEAYLKSLLSTGLSLKKKTALVTIGGDENKLHFAESIWKLKNLGFKLYATNHTHQFLKSKGVRTKLVSKVYEGKRPNVVDIIEQKKVSLVINLSVKGDGNMVAAERKTDGYLIRRATIDNNIALFTDLNSARLLVNALDKYKLDDLKIKSWEEFVHTS</sequence>
<dbReference type="GO" id="GO:0006541">
    <property type="term" value="P:glutamine metabolic process"/>
    <property type="evidence" value="ECO:0007669"/>
    <property type="project" value="TreeGrafter"/>
</dbReference>
<dbReference type="GO" id="GO:0006526">
    <property type="term" value="P:L-arginine biosynthetic process"/>
    <property type="evidence" value="ECO:0007669"/>
    <property type="project" value="UniProtKB-KW"/>
</dbReference>
<evidence type="ECO:0000256" key="18">
    <source>
        <dbReference type="ARBA" id="ARBA00060037"/>
    </source>
</evidence>
<dbReference type="GO" id="GO:0006221">
    <property type="term" value="P:pyrimidine nucleotide biosynthetic process"/>
    <property type="evidence" value="ECO:0007669"/>
    <property type="project" value="UniProtKB-KW"/>
</dbReference>
<evidence type="ECO:0000256" key="3">
    <source>
        <dbReference type="ARBA" id="ARBA00009799"/>
    </source>
</evidence>
<dbReference type="Pfam" id="PF25596">
    <property type="entry name" value="CPSase_L_D1"/>
    <property type="match status" value="2"/>
</dbReference>
<dbReference type="PROSITE" id="PS51855">
    <property type="entry name" value="MGS"/>
    <property type="match status" value="1"/>
</dbReference>
<feature type="domain" description="MGS-like" evidence="22">
    <location>
        <begin position="950"/>
        <end position="1097"/>
    </location>
</feature>
<dbReference type="InterPro" id="IPR005480">
    <property type="entry name" value="CPSase_lsu_oligo"/>
</dbReference>
<keyword evidence="11 20" id="KW-0067">ATP-binding</keyword>
<comment type="catalytic activity">
    <reaction evidence="16">
        <text>hydrogencarbonate + NH4(+) + 2 ATP = carbamoyl phosphate + 2 ADP + phosphate + 2 H(+)</text>
        <dbReference type="Rhea" id="RHEA:18029"/>
        <dbReference type="ChEBI" id="CHEBI:15378"/>
        <dbReference type="ChEBI" id="CHEBI:17544"/>
        <dbReference type="ChEBI" id="CHEBI:28938"/>
        <dbReference type="ChEBI" id="CHEBI:30616"/>
        <dbReference type="ChEBI" id="CHEBI:43474"/>
        <dbReference type="ChEBI" id="CHEBI:58228"/>
        <dbReference type="ChEBI" id="CHEBI:456216"/>
        <dbReference type="EC" id="6.3.4.16"/>
    </reaction>
</comment>
<protein>
    <recommendedName>
        <fullName evidence="19">Carbamoyl phosphate synthase pyrimidine-specific large chain</fullName>
        <ecNumber evidence="15">6.3.4.16</ecNumber>
        <ecNumber evidence="4">6.3.5.5</ecNumber>
    </recommendedName>
</protein>
<gene>
    <name evidence="23" type="ORF">US40_C0010G0037</name>
</gene>
<dbReference type="FunFam" id="3.40.50.20:FF:000002">
    <property type="entry name" value="Carbamoyl-phosphate synthase large chain"/>
    <property type="match status" value="1"/>
</dbReference>
<keyword evidence="9" id="KW-0677">Repeat</keyword>
<keyword evidence="12" id="KW-0460">Magnesium</keyword>
<evidence type="ECO:0000256" key="10">
    <source>
        <dbReference type="ARBA" id="ARBA00022741"/>
    </source>
</evidence>
<dbReference type="SMART" id="SM01096">
    <property type="entry name" value="CPSase_L_D3"/>
    <property type="match status" value="1"/>
</dbReference>